<dbReference type="STRING" id="1611254.A0A2G5TMH0"/>
<sequence length="771" mass="90811">MGNLLSFHYWSKLPDFTDDIVHFQFPNISGEDEKERNDFYDEVCGSVEDTRENVEKTVRLIERKLFSCLHALSHISFDYKKLIEMLQKESLNNREKIQDWSNRNASGCDKRHTDVELDFKRSEENREAEMEIENTVHQTEMEAMRRSRELLDEENRPSSPRLLNPENEMLLEWKIFMKTVSDNLEKMNKTANLTKNRRQAIGMGRKVVKGLSHNRILKERHVEQEQNAGAVQEHGDEQGSGCHVDLEEVETAVKTENEREEVAEGNETLEEVNSDGKRELDQRETINQKDNEPDKDVQLDKEETVGKAGNKQEEVAEEKMKQTVVEVNSVEKKELDRSVSENQKDNEPEEEEEKEKIKTDNVKVERTEEKKNSPQKIYQENGTIEFGQEVTEEFVVEESDEKEKTDPRVDNEGVGEENEEENGSTKREMNERELEEEREREEFEKLLAAKIEEGKEEEDLKLQEKQKEINTRIKTQEIDRNDILMAQEELEKASKDFQEHLEKRKKEFLEALKEKQKNHEEEMKRIRQARKEFEEETERIRLEDLKEIHAMMSAFSECIRLKLEWEIKEDEWSSLLKRFRVSISRTKNQFFWFLDAMKSLGEFDAEDIKNEELSKLQSQTYSTYDTLYEAYFSTKKLSTEFPDRNFLVILQKRLSDVCQCILSALLEIDNSKVNKNSLESLKKKFSKFDSSDIFYTSQLREMEINFVEESYKNIVDPKKYIPKSEVVINEMPANEDPAGNVQVSDCPNHEIGHGNRQTPEDLDTENTQLCY</sequence>
<dbReference type="AlphaFoldDB" id="A0A2G5TMH0"/>
<dbReference type="Proteomes" id="UP000230233">
    <property type="component" value="Chromosome V"/>
</dbReference>
<evidence type="ECO:0000313" key="3">
    <source>
        <dbReference type="Proteomes" id="UP000230233"/>
    </source>
</evidence>
<dbReference type="InterPro" id="IPR007883">
    <property type="entry name" value="DUF713"/>
</dbReference>
<reference evidence="3" key="1">
    <citation type="submission" date="2017-10" db="EMBL/GenBank/DDBJ databases">
        <title>Rapid genome shrinkage in a self-fertile nematode reveals novel sperm competition proteins.</title>
        <authorList>
            <person name="Yin D."/>
            <person name="Schwarz E.M."/>
            <person name="Thomas C.G."/>
            <person name="Felde R.L."/>
            <person name="Korf I.F."/>
            <person name="Cutter A.D."/>
            <person name="Schartner C.M."/>
            <person name="Ralston E.J."/>
            <person name="Meyer B.J."/>
            <person name="Haag E.S."/>
        </authorList>
    </citation>
    <scope>NUCLEOTIDE SEQUENCE [LARGE SCALE GENOMIC DNA]</scope>
    <source>
        <strain evidence="3">JU1422</strain>
    </source>
</reference>
<feature type="region of interest" description="Disordered" evidence="1">
    <location>
        <begin position="254"/>
        <end position="440"/>
    </location>
</feature>
<dbReference type="Pfam" id="PF05218">
    <property type="entry name" value="DUF713"/>
    <property type="match status" value="1"/>
</dbReference>
<feature type="compositionally biased region" description="Basic and acidic residues" evidence="1">
    <location>
        <begin position="274"/>
        <end position="321"/>
    </location>
</feature>
<feature type="compositionally biased region" description="Basic and acidic residues" evidence="1">
    <location>
        <begin position="401"/>
        <end position="411"/>
    </location>
</feature>
<comment type="caution">
    <text evidence="2">The sequence shown here is derived from an EMBL/GenBank/DDBJ whole genome shotgun (WGS) entry which is preliminary data.</text>
</comment>
<gene>
    <name evidence="2" type="primary">Cnig_chr_V.g20377</name>
    <name evidence="2" type="ORF">B9Z55_020377</name>
</gene>
<dbReference type="PANTHER" id="PTHR21566">
    <property type="entry name" value="CILIA- AND FLAGELLA-ASSOCIATED PROTEIN 251-LIKE-RELATED-RELATED"/>
    <property type="match status" value="1"/>
</dbReference>
<dbReference type="OrthoDB" id="5901016at2759"/>
<feature type="compositionally biased region" description="Basic and acidic residues" evidence="1">
    <location>
        <begin position="423"/>
        <end position="440"/>
    </location>
</feature>
<accession>A0A2G5TMH0</accession>
<feature type="compositionally biased region" description="Basic and acidic residues" evidence="1">
    <location>
        <begin position="329"/>
        <end position="346"/>
    </location>
</feature>
<dbReference type="EMBL" id="PDUG01000005">
    <property type="protein sequence ID" value="PIC28479.1"/>
    <property type="molecule type" value="Genomic_DNA"/>
</dbReference>
<feature type="compositionally biased region" description="Acidic residues" evidence="1">
    <location>
        <begin position="413"/>
        <end position="422"/>
    </location>
</feature>
<feature type="compositionally biased region" description="Basic and acidic residues" evidence="1">
    <location>
        <begin position="354"/>
        <end position="372"/>
    </location>
</feature>
<name>A0A2G5TMH0_9PELO</name>
<dbReference type="PANTHER" id="PTHR21566:SF7">
    <property type="entry name" value="DUF4455 DOMAIN-CONTAINING PROTEIN-RELATED"/>
    <property type="match status" value="1"/>
</dbReference>
<proteinExistence type="predicted"/>
<feature type="compositionally biased region" description="Acidic residues" evidence="1">
    <location>
        <begin position="390"/>
        <end position="400"/>
    </location>
</feature>
<protein>
    <submittedName>
        <fullName evidence="2">Uncharacterized protein</fullName>
    </submittedName>
</protein>
<evidence type="ECO:0000256" key="1">
    <source>
        <dbReference type="SAM" id="MobiDB-lite"/>
    </source>
</evidence>
<keyword evidence="3" id="KW-1185">Reference proteome</keyword>
<feature type="region of interest" description="Disordered" evidence="1">
    <location>
        <begin position="747"/>
        <end position="771"/>
    </location>
</feature>
<evidence type="ECO:0000313" key="2">
    <source>
        <dbReference type="EMBL" id="PIC28479.1"/>
    </source>
</evidence>
<organism evidence="2 3">
    <name type="scientific">Caenorhabditis nigoni</name>
    <dbReference type="NCBI Taxonomy" id="1611254"/>
    <lineage>
        <taxon>Eukaryota</taxon>
        <taxon>Metazoa</taxon>
        <taxon>Ecdysozoa</taxon>
        <taxon>Nematoda</taxon>
        <taxon>Chromadorea</taxon>
        <taxon>Rhabditida</taxon>
        <taxon>Rhabditina</taxon>
        <taxon>Rhabditomorpha</taxon>
        <taxon>Rhabditoidea</taxon>
        <taxon>Rhabditidae</taxon>
        <taxon>Peloderinae</taxon>
        <taxon>Caenorhabditis</taxon>
    </lineage>
</organism>
<feature type="compositionally biased region" description="Acidic residues" evidence="1">
    <location>
        <begin position="263"/>
        <end position="273"/>
    </location>
</feature>